<dbReference type="InterPro" id="IPR024185">
    <property type="entry name" value="FTHF_cligase-like_sf"/>
</dbReference>
<accession>A0A6I2MPL9</accession>
<dbReference type="PANTHER" id="PTHR43682">
    <property type="entry name" value="LACTATE UTILIZATION PROTEIN C"/>
    <property type="match status" value="1"/>
</dbReference>
<dbReference type="PANTHER" id="PTHR43682:SF1">
    <property type="entry name" value="LACTATE UTILIZATION PROTEIN C"/>
    <property type="match status" value="1"/>
</dbReference>
<dbReference type="InterPro" id="IPR037171">
    <property type="entry name" value="NagB/RpiA_transferase-like"/>
</dbReference>
<comment type="caution">
    <text evidence="2">The sequence shown here is derived from an EMBL/GenBank/DDBJ whole genome shotgun (WGS) entry which is preliminary data.</text>
</comment>
<dbReference type="OrthoDB" id="9794157at2"/>
<organism evidence="2 3">
    <name type="scientific">Maribacter luteus</name>
    <dbReference type="NCBI Taxonomy" id="2594478"/>
    <lineage>
        <taxon>Bacteria</taxon>
        <taxon>Pseudomonadati</taxon>
        <taxon>Bacteroidota</taxon>
        <taxon>Flavobacteriia</taxon>
        <taxon>Flavobacteriales</taxon>
        <taxon>Flavobacteriaceae</taxon>
        <taxon>Maribacter</taxon>
    </lineage>
</organism>
<dbReference type="InterPro" id="IPR003741">
    <property type="entry name" value="LUD_dom"/>
</dbReference>
<dbReference type="Proteomes" id="UP000443153">
    <property type="component" value="Unassembled WGS sequence"/>
</dbReference>
<dbReference type="Gene3D" id="3.40.50.10420">
    <property type="entry name" value="NagB/RpiA/CoA transferase-like"/>
    <property type="match status" value="1"/>
</dbReference>
<gene>
    <name evidence="2" type="ORF">GJ691_11250</name>
</gene>
<reference evidence="2 3" key="1">
    <citation type="submission" date="2019-11" db="EMBL/GenBank/DDBJ databases">
        <title>Maribacter lutea sp. nov., a marine bacterium isolated from intertidal sand.</title>
        <authorList>
            <person name="Liu A."/>
        </authorList>
    </citation>
    <scope>NUCLEOTIDE SEQUENCE [LARGE SCALE GENOMIC DNA]</scope>
    <source>
        <strain evidence="2 3">RZ05</strain>
    </source>
</reference>
<protein>
    <submittedName>
        <fullName evidence="2">Lactate utilization protein B/C</fullName>
    </submittedName>
</protein>
<keyword evidence="3" id="KW-1185">Reference proteome</keyword>
<dbReference type="SUPFAM" id="SSF100950">
    <property type="entry name" value="NagB/RpiA/CoA transferase-like"/>
    <property type="match status" value="1"/>
</dbReference>
<evidence type="ECO:0000313" key="2">
    <source>
        <dbReference type="EMBL" id="MRX64747.1"/>
    </source>
</evidence>
<feature type="domain" description="LUD" evidence="1">
    <location>
        <begin position="110"/>
        <end position="219"/>
    </location>
</feature>
<proteinExistence type="predicted"/>
<evidence type="ECO:0000313" key="3">
    <source>
        <dbReference type="Proteomes" id="UP000443153"/>
    </source>
</evidence>
<dbReference type="EMBL" id="WKJH01000008">
    <property type="protein sequence ID" value="MRX64747.1"/>
    <property type="molecule type" value="Genomic_DNA"/>
</dbReference>
<dbReference type="Pfam" id="PF02589">
    <property type="entry name" value="LUD_dom"/>
    <property type="match status" value="1"/>
</dbReference>
<name>A0A6I2MPL9_9FLAO</name>
<dbReference type="AlphaFoldDB" id="A0A6I2MPL9"/>
<evidence type="ECO:0000259" key="1">
    <source>
        <dbReference type="Pfam" id="PF02589"/>
    </source>
</evidence>
<sequence length="219" mass="24145">MHGERHVICPKSKTKILMTGIKKEVKTMGREAILKSIKNNKPDLLSIPEIDVTQFTEEVNLIEVFKNNVNLVGGNIKEVDPQDIDVEIKKMYPNAEKIVSVADECSLGTVQISGKTDPHELNSIDLAIIKGSLGVAENGAVWISENEIVVRALPFITNDLVIVLPKDQLYLHLLHAYEIIGKRERRFGLFLSGPSKTADIEQCLVIGAQGAISLTVILI</sequence>